<comment type="caution">
    <text evidence="3">The sequence shown here is derived from an EMBL/GenBank/DDBJ whole genome shotgun (WGS) entry which is preliminary data.</text>
</comment>
<proteinExistence type="predicted"/>
<accession>A0ABS9LDB7</accession>
<dbReference type="EMBL" id="JAKLTQ010000029">
    <property type="protein sequence ID" value="MCG2624691.1"/>
    <property type="molecule type" value="Genomic_DNA"/>
</dbReference>
<keyword evidence="1" id="KW-0175">Coiled coil</keyword>
<dbReference type="InterPro" id="IPR025285">
    <property type="entry name" value="DUF4145"/>
</dbReference>
<dbReference type="InterPro" id="IPR006935">
    <property type="entry name" value="Helicase/UvrB_N"/>
</dbReference>
<dbReference type="InterPro" id="IPR050742">
    <property type="entry name" value="Helicase_Restrict-Modif_Enz"/>
</dbReference>
<evidence type="ECO:0000313" key="4">
    <source>
        <dbReference type="Proteomes" id="UP001165368"/>
    </source>
</evidence>
<feature type="domain" description="Helicase ATP-binding" evidence="2">
    <location>
        <begin position="384"/>
        <end position="546"/>
    </location>
</feature>
<dbReference type="Pfam" id="PF00271">
    <property type="entry name" value="Helicase_C"/>
    <property type="match status" value="1"/>
</dbReference>
<dbReference type="InterPro" id="IPR014001">
    <property type="entry name" value="Helicase_ATP-bd"/>
</dbReference>
<dbReference type="CDD" id="cd18032">
    <property type="entry name" value="DEXHc_RE_I_III_res"/>
    <property type="match status" value="1"/>
</dbReference>
<dbReference type="GO" id="GO:0004386">
    <property type="term" value="F:helicase activity"/>
    <property type="evidence" value="ECO:0007669"/>
    <property type="project" value="UniProtKB-KW"/>
</dbReference>
<dbReference type="InterPro" id="IPR001650">
    <property type="entry name" value="Helicase_C-like"/>
</dbReference>
<gene>
    <name evidence="3" type="ORF">LVY72_22635</name>
</gene>
<dbReference type="CDD" id="cd18799">
    <property type="entry name" value="SF2_C_EcoAI-like"/>
    <property type="match status" value="1"/>
</dbReference>
<evidence type="ECO:0000256" key="1">
    <source>
        <dbReference type="SAM" id="Coils"/>
    </source>
</evidence>
<protein>
    <submittedName>
        <fullName evidence="3">DEAD/DEAH box helicase family protein</fullName>
    </submittedName>
</protein>
<evidence type="ECO:0000313" key="3">
    <source>
        <dbReference type="EMBL" id="MCG2624691.1"/>
    </source>
</evidence>
<dbReference type="PANTHER" id="PTHR47396">
    <property type="entry name" value="TYPE I RESTRICTION ENZYME ECOKI R PROTEIN"/>
    <property type="match status" value="1"/>
</dbReference>
<dbReference type="Pfam" id="PF13643">
    <property type="entry name" value="DUF4145"/>
    <property type="match status" value="1"/>
</dbReference>
<keyword evidence="3" id="KW-0067">ATP-binding</keyword>
<evidence type="ECO:0000259" key="2">
    <source>
        <dbReference type="PROSITE" id="PS51192"/>
    </source>
</evidence>
<reference evidence="3" key="1">
    <citation type="submission" date="2022-01" db="EMBL/GenBank/DDBJ databases">
        <authorList>
            <person name="Jo J.-H."/>
            <person name="Im W.-T."/>
        </authorList>
    </citation>
    <scope>NUCLEOTIDE SEQUENCE</scope>
    <source>
        <strain evidence="3">I2-34</strain>
    </source>
</reference>
<organism evidence="3 4">
    <name type="scientific">Arthrobacter hankyongi</name>
    <dbReference type="NCBI Taxonomy" id="2904801"/>
    <lineage>
        <taxon>Bacteria</taxon>
        <taxon>Bacillati</taxon>
        <taxon>Actinomycetota</taxon>
        <taxon>Actinomycetes</taxon>
        <taxon>Micrococcales</taxon>
        <taxon>Micrococcaceae</taxon>
        <taxon>Arthrobacter</taxon>
    </lineage>
</organism>
<feature type="coiled-coil region" evidence="1">
    <location>
        <begin position="170"/>
        <end position="214"/>
    </location>
</feature>
<dbReference type="SMART" id="SM00487">
    <property type="entry name" value="DEXDc"/>
    <property type="match status" value="1"/>
</dbReference>
<dbReference type="RefSeq" id="WP_237826948.1">
    <property type="nucleotide sequence ID" value="NZ_JAKLTQ010000029.1"/>
</dbReference>
<dbReference type="InterPro" id="IPR027417">
    <property type="entry name" value="P-loop_NTPase"/>
</dbReference>
<keyword evidence="3" id="KW-0378">Hydrolase</keyword>
<keyword evidence="3" id="KW-0547">Nucleotide-binding</keyword>
<dbReference type="PROSITE" id="PS51192">
    <property type="entry name" value="HELICASE_ATP_BIND_1"/>
    <property type="match status" value="1"/>
</dbReference>
<keyword evidence="4" id="KW-1185">Reference proteome</keyword>
<dbReference type="Gene3D" id="3.40.50.300">
    <property type="entry name" value="P-loop containing nucleotide triphosphate hydrolases"/>
    <property type="match status" value="2"/>
</dbReference>
<sequence length="1144" mass="128947">MRGEGAALDSNFGFLAAEWPELAGEAVRAERLARIDPRSSLMYSRRTLEFLVDWLFKADATLVEPYKSDLFARLSEPTFKNLAGGTIWNKMDLIRKATNKAVHSNAPVNAQGSEVVLREVFHVLVWLAHRYTRHIENRPSPDLAFNAALLSPVPKAGVPVPAKPKTADEVAKLAEELAERDRKLREAQTQQQDLETELEELRRQVAEAKKANSRVPDQHDYDEATTRRYLIDEELHWAGWKLDKPEDREFPVDTMPTASGTQTGKGFVDYVLWGADGLPLAVVEAKRTTKSPHVGQQQAKLYADSLERRFGRRPVMYYTNGYQHWVWDDTASTERQIQGFHSRDQLELMITRRTTRKPLAEAVIDNAIVERPYQHAAIRAVTETLEQQHQRKALVVMATGTGKTRTVVALTKLLQESNWVKRVLFLADRIALVNQAAKAFKTHLPGSSPVVLGRDAEIDTSRIHVATYPTMMNLINASAADSQITTRQFGIGHYDLIIVDEAHRSVYQKYRAIFEYFDSYLVGLTATPTSEVDHNTYTLFSIENDVPTFAYELNEAIEAGYLVPPRVVDVPLKFPLQGIRYDDLTDAEKEEWDSKEWDEDGTIPDEIDAGMVNSWLFNTDTVDKALEVLMTHGHKVAGGDRLGKTIIFAKNNEHAHFITKRFDQNYPEYKSHFARVITYSVDYAQTLIDDFSDKEKNPHIAVSVDMLDTGIDVPEVVNLVFFKMVRSKTKFWQMVGRGTRLCEDLYGPGEDKQDFFIFDLCRNAEYFNAELGQAEGRVGRPLAEMTFVTRVKLLTGAADFGFTDSGYLDDVRQLLRTHVAALPKDNFLVRPRLEAVERFSERDVWNALSPNDASVLENEVAKLATINAPQDTEEAKRFDLLMLRAQLAAMTEPGAMTALQARIQDIASALQDQPNVPAIAAHMPLIQSILDPHEWETVTPQWLETVRRQLRDIVHLIEKKRRKIVYTSFEDELGELAEIELTGTTSGVSDFVRYREKVKAYLTGYMDHVVIQLLRRNKPLTELHLQELERMLAESGAGSEEDLQRAAELGLGLFVRSLVGLEPEAVQEALAEFVGGTTLNTAQLHFVDLIVAHLTSNGVMDISALYESPFSDIAPSGPEALFSDAKIDLLQTALEGFTEATRAS</sequence>
<dbReference type="PANTHER" id="PTHR47396:SF1">
    <property type="entry name" value="ATP-DEPENDENT HELICASE IRC3-RELATED"/>
    <property type="match status" value="1"/>
</dbReference>
<dbReference type="Proteomes" id="UP001165368">
    <property type="component" value="Unassembled WGS sequence"/>
</dbReference>
<dbReference type="InterPro" id="IPR013670">
    <property type="entry name" value="EcoEI_R_C_dom"/>
</dbReference>
<dbReference type="SUPFAM" id="SSF52540">
    <property type="entry name" value="P-loop containing nucleoside triphosphate hydrolases"/>
    <property type="match status" value="2"/>
</dbReference>
<dbReference type="Gene3D" id="3.90.1570.30">
    <property type="match status" value="1"/>
</dbReference>
<name>A0ABS9LDB7_9MICC</name>
<keyword evidence="3" id="KW-0347">Helicase</keyword>
<dbReference type="Pfam" id="PF08463">
    <property type="entry name" value="EcoEI_R_C"/>
    <property type="match status" value="1"/>
</dbReference>
<dbReference type="Pfam" id="PF04851">
    <property type="entry name" value="ResIII"/>
    <property type="match status" value="1"/>
</dbReference>